<evidence type="ECO:0000256" key="7">
    <source>
        <dbReference type="ARBA" id="ARBA00022771"/>
    </source>
</evidence>
<evidence type="ECO:0000256" key="13">
    <source>
        <dbReference type="PIRNR" id="PIRNR002811"/>
    </source>
</evidence>
<dbReference type="Gene3D" id="3.90.980.10">
    <property type="entry name" value="DNA primase, catalytic core, N-terminal domain"/>
    <property type="match status" value="1"/>
</dbReference>
<dbReference type="GO" id="GO:0006269">
    <property type="term" value="P:DNA replication, synthesis of primer"/>
    <property type="evidence" value="ECO:0007669"/>
    <property type="project" value="UniProtKB-UniRule"/>
</dbReference>
<evidence type="ECO:0000256" key="3">
    <source>
        <dbReference type="ARBA" id="ARBA00022679"/>
    </source>
</evidence>
<dbReference type="Pfam" id="PF08275">
    <property type="entry name" value="DNAG_N"/>
    <property type="match status" value="1"/>
</dbReference>
<dbReference type="Gene3D" id="3.40.1360.10">
    <property type="match status" value="1"/>
</dbReference>
<evidence type="ECO:0000256" key="2">
    <source>
        <dbReference type="ARBA" id="ARBA00022515"/>
    </source>
</evidence>
<dbReference type="GO" id="GO:0003899">
    <property type="term" value="F:DNA-directed RNA polymerase activity"/>
    <property type="evidence" value="ECO:0007669"/>
    <property type="project" value="UniProtKB-UniRule"/>
</dbReference>
<keyword evidence="2 12" id="KW-0639">Primosome</keyword>
<evidence type="ECO:0000256" key="12">
    <source>
        <dbReference type="HAMAP-Rule" id="MF_00974"/>
    </source>
</evidence>
<keyword evidence="4 12" id="KW-0548">Nucleotidyltransferase</keyword>
<evidence type="ECO:0000256" key="14">
    <source>
        <dbReference type="PIRSR" id="PIRSR002811-1"/>
    </source>
</evidence>
<evidence type="ECO:0000256" key="10">
    <source>
        <dbReference type="ARBA" id="ARBA00023125"/>
    </source>
</evidence>
<evidence type="ECO:0000256" key="1">
    <source>
        <dbReference type="ARBA" id="ARBA00022478"/>
    </source>
</evidence>
<dbReference type="InterPro" id="IPR036977">
    <property type="entry name" value="DNA_primase_Znf_CHC2"/>
</dbReference>
<dbReference type="PIRSF" id="PIRSF002811">
    <property type="entry name" value="DnaG"/>
    <property type="match status" value="1"/>
</dbReference>
<dbReference type="NCBIfam" id="TIGR01391">
    <property type="entry name" value="dnaG"/>
    <property type="match status" value="1"/>
</dbReference>
<dbReference type="InterPro" id="IPR030846">
    <property type="entry name" value="DnaG_bac"/>
</dbReference>
<keyword evidence="9" id="KW-0460">Magnesium</keyword>
<dbReference type="InterPro" id="IPR002694">
    <property type="entry name" value="Znf_CHC2"/>
</dbReference>
<evidence type="ECO:0000259" key="15">
    <source>
        <dbReference type="PROSITE" id="PS50880"/>
    </source>
</evidence>
<evidence type="ECO:0000313" key="17">
    <source>
        <dbReference type="Proteomes" id="UP000316495"/>
    </source>
</evidence>
<keyword evidence="6 12" id="KW-0479">Metal-binding</keyword>
<dbReference type="Gene3D" id="3.90.580.10">
    <property type="entry name" value="Zinc finger, CHC2-type domain"/>
    <property type="match status" value="1"/>
</dbReference>
<dbReference type="InterPro" id="IPR019475">
    <property type="entry name" value="DNA_primase_DnaB-bd"/>
</dbReference>
<reference evidence="16 17" key="1">
    <citation type="submission" date="2017-07" db="EMBL/GenBank/DDBJ databases">
        <title>Mechanisms for carbon and nitrogen cycling indicate functional differentiation within the Candidate Phyla Radiation.</title>
        <authorList>
            <person name="Danczak R.E."/>
            <person name="Johnston M.D."/>
            <person name="Kenah C."/>
            <person name="Slattery M."/>
            <person name="Wrighton K.C."/>
            <person name="Wilkins M.J."/>
        </authorList>
    </citation>
    <scope>NUCLEOTIDE SEQUENCE [LARGE SCALE GENOMIC DNA]</scope>
    <source>
        <strain evidence="16">Athens1014_28</strain>
    </source>
</reference>
<evidence type="ECO:0000256" key="9">
    <source>
        <dbReference type="ARBA" id="ARBA00022842"/>
    </source>
</evidence>
<keyword evidence="11 12" id="KW-0804">Transcription</keyword>
<dbReference type="CDD" id="cd03364">
    <property type="entry name" value="TOPRIM_DnaG_primases"/>
    <property type="match status" value="1"/>
</dbReference>
<dbReference type="AlphaFoldDB" id="A0A554LNC4"/>
<dbReference type="GO" id="GO:0005737">
    <property type="term" value="C:cytoplasm"/>
    <property type="evidence" value="ECO:0007669"/>
    <property type="project" value="TreeGrafter"/>
</dbReference>
<evidence type="ECO:0000256" key="4">
    <source>
        <dbReference type="ARBA" id="ARBA00022695"/>
    </source>
</evidence>
<dbReference type="PANTHER" id="PTHR30313">
    <property type="entry name" value="DNA PRIMASE"/>
    <property type="match status" value="1"/>
</dbReference>
<dbReference type="FunFam" id="3.90.580.10:FF:000001">
    <property type="entry name" value="DNA primase"/>
    <property type="match status" value="1"/>
</dbReference>
<dbReference type="Pfam" id="PF10410">
    <property type="entry name" value="DnaB_bind"/>
    <property type="match status" value="1"/>
</dbReference>
<dbReference type="Pfam" id="PF01807">
    <property type="entry name" value="Zn_ribbon_DnaG"/>
    <property type="match status" value="1"/>
</dbReference>
<protein>
    <recommendedName>
        <fullName evidence="12 13">DNA primase</fullName>
        <ecNumber evidence="12">2.7.7.101</ecNumber>
    </recommendedName>
</protein>
<dbReference type="PANTHER" id="PTHR30313:SF2">
    <property type="entry name" value="DNA PRIMASE"/>
    <property type="match status" value="1"/>
</dbReference>
<organism evidence="16 17">
    <name type="scientific">Candidatus Berkelbacteria bacterium Athens1014_28</name>
    <dbReference type="NCBI Taxonomy" id="2017145"/>
    <lineage>
        <taxon>Bacteria</taxon>
        <taxon>Candidatus Berkelbacteria</taxon>
    </lineage>
</organism>
<keyword evidence="7 12" id="KW-0863">Zinc-finger</keyword>
<keyword evidence="5 12" id="KW-0235">DNA replication</keyword>
<comment type="similarity">
    <text evidence="12 13">Belongs to the DnaG primase family.</text>
</comment>
<evidence type="ECO:0000256" key="6">
    <source>
        <dbReference type="ARBA" id="ARBA00022723"/>
    </source>
</evidence>
<comment type="catalytic activity">
    <reaction evidence="12">
        <text>ssDNA + n NTP = ssDNA/pppN(pN)n-1 hybrid + (n-1) diphosphate.</text>
        <dbReference type="EC" id="2.7.7.101"/>
    </reaction>
</comment>
<comment type="domain">
    <text evidence="12">Contains an N-terminal zinc-binding domain, a central core domain that contains the primase activity, and a C-terminal DnaB-binding domain.</text>
</comment>
<keyword evidence="1 12" id="KW-0240">DNA-directed RNA polymerase</keyword>
<feature type="domain" description="Toprim" evidence="15">
    <location>
        <begin position="266"/>
        <end position="349"/>
    </location>
</feature>
<keyword evidence="10 12" id="KW-0238">DNA-binding</keyword>
<dbReference type="InterPro" id="IPR037068">
    <property type="entry name" value="DNA_primase_core_N_sf"/>
</dbReference>
<sequence>MNEVEEVKNKIDIVELIGGYLSLKKAGVNYKALCPFHTEKTPSFMVSPERQSFRCFGCNKGGDIYTFIEEIEGMEFFDALKLLAGKAGVELKKRQNFSYGEKEIKPTEKTRLFEINDLAAKLYHKILLDHPKAEGARNYLKKRGVKKETIINWNLGYAPKMWDLLSKFLGKKGYSEKEIFKAGLLVLGESGKYWDRFRGRIMFPICNISGQVIAFTGRVLDDSDLPAGRQVQKAAKYVNSSESPIYTKGKTIYGLDRARLDIRAQNRSVLVEGNIDVIACHTAGFKNVVAVSGTALTSEQLKILARYSPEVILIFDSDNAGIVAMKRAISLALQNDLSPKVTTFLGFKDPDEAIKADPKNFERAIKDAKPALTYWIDSLILENDILAPDGRKKISREILPVLKIISDEIEKDYYIKYLAKKLSVSESVVKEQIKKTKSQIGDQNYASNSEVKKSQNQIENSSERIFQKIAGIVWQSPELVSILPKEIFSENFSDKMLSDFFAYIKEKKEKNLLSSELRAKLDSWSLLATADLEQSEEQILKKELQSLVKTYLEGKKEAIKSEYAQKIAEAESSGDREKLKSLLKEFQNAIINNELK</sequence>
<gene>
    <name evidence="12" type="primary">dnaG</name>
    <name evidence="16" type="ORF">Athens101428_310</name>
</gene>
<dbReference type="GO" id="GO:1990077">
    <property type="term" value="C:primosome complex"/>
    <property type="evidence" value="ECO:0007669"/>
    <property type="project" value="UniProtKB-KW"/>
</dbReference>
<comment type="caution">
    <text evidence="16">The sequence shown here is derived from an EMBL/GenBank/DDBJ whole genome shotgun (WGS) entry which is preliminary data.</text>
</comment>
<keyword evidence="3 12" id="KW-0808">Transferase</keyword>
<accession>A0A554LNC4</accession>
<evidence type="ECO:0000313" key="16">
    <source>
        <dbReference type="EMBL" id="TSC94357.1"/>
    </source>
</evidence>
<dbReference type="SUPFAM" id="SSF57783">
    <property type="entry name" value="Zinc beta-ribbon"/>
    <property type="match status" value="1"/>
</dbReference>
<dbReference type="EC" id="2.7.7.101" evidence="12"/>
<dbReference type="InterPro" id="IPR013264">
    <property type="entry name" value="DNAG_N"/>
</dbReference>
<proteinExistence type="inferred from homology"/>
<dbReference type="Pfam" id="PF13155">
    <property type="entry name" value="Toprim_2"/>
    <property type="match status" value="1"/>
</dbReference>
<evidence type="ECO:0000256" key="5">
    <source>
        <dbReference type="ARBA" id="ARBA00022705"/>
    </source>
</evidence>
<keyword evidence="8 12" id="KW-0862">Zinc</keyword>
<dbReference type="GO" id="GO:0000428">
    <property type="term" value="C:DNA-directed RNA polymerase complex"/>
    <property type="evidence" value="ECO:0007669"/>
    <property type="project" value="UniProtKB-KW"/>
</dbReference>
<dbReference type="Proteomes" id="UP000316495">
    <property type="component" value="Unassembled WGS sequence"/>
</dbReference>
<dbReference type="InterPro" id="IPR006295">
    <property type="entry name" value="DNA_primase_DnaG"/>
</dbReference>
<evidence type="ECO:0000256" key="11">
    <source>
        <dbReference type="ARBA" id="ARBA00023163"/>
    </source>
</evidence>
<dbReference type="InterPro" id="IPR034151">
    <property type="entry name" value="TOPRIM_DnaG_bac"/>
</dbReference>
<dbReference type="SUPFAM" id="SSF56731">
    <property type="entry name" value="DNA primase core"/>
    <property type="match status" value="1"/>
</dbReference>
<dbReference type="GO" id="GO:0008270">
    <property type="term" value="F:zinc ion binding"/>
    <property type="evidence" value="ECO:0007669"/>
    <property type="project" value="UniProtKB-UniRule"/>
</dbReference>
<name>A0A554LNC4_9BACT</name>
<dbReference type="SMART" id="SM00400">
    <property type="entry name" value="ZnF_CHCC"/>
    <property type="match status" value="1"/>
</dbReference>
<dbReference type="PROSITE" id="PS50880">
    <property type="entry name" value="TOPRIM"/>
    <property type="match status" value="1"/>
</dbReference>
<feature type="zinc finger region" description="CHC2-type" evidence="12 14">
    <location>
        <begin position="34"/>
        <end position="58"/>
    </location>
</feature>
<dbReference type="HAMAP" id="MF_00974">
    <property type="entry name" value="DNA_primase_DnaG"/>
    <property type="match status" value="1"/>
</dbReference>
<dbReference type="InterPro" id="IPR050219">
    <property type="entry name" value="DnaG_primase"/>
</dbReference>
<dbReference type="EMBL" id="VMGN01000014">
    <property type="protein sequence ID" value="TSC94357.1"/>
    <property type="molecule type" value="Genomic_DNA"/>
</dbReference>
<comment type="subunit">
    <text evidence="12">Monomer. Interacts with DnaB.</text>
</comment>
<dbReference type="SMART" id="SM00493">
    <property type="entry name" value="TOPRIM"/>
    <property type="match status" value="1"/>
</dbReference>
<evidence type="ECO:0000256" key="8">
    <source>
        <dbReference type="ARBA" id="ARBA00022833"/>
    </source>
</evidence>
<comment type="cofactor">
    <cofactor evidence="12 13 14">
        <name>Zn(2+)</name>
        <dbReference type="ChEBI" id="CHEBI:29105"/>
    </cofactor>
    <text evidence="12 13 14">Binds 1 zinc ion per monomer.</text>
</comment>
<comment type="function">
    <text evidence="12 13">RNA polymerase that catalyzes the synthesis of short RNA molecules used as primers for DNA polymerase during DNA replication.</text>
</comment>
<dbReference type="InterPro" id="IPR006171">
    <property type="entry name" value="TOPRIM_dom"/>
</dbReference>
<dbReference type="GO" id="GO:0003677">
    <property type="term" value="F:DNA binding"/>
    <property type="evidence" value="ECO:0007669"/>
    <property type="project" value="UniProtKB-KW"/>
</dbReference>